<dbReference type="CDD" id="cd02440">
    <property type="entry name" value="AdoMet_MTases"/>
    <property type="match status" value="1"/>
</dbReference>
<dbReference type="InterPro" id="IPR011814">
    <property type="entry name" value="BioC"/>
</dbReference>
<evidence type="ECO:0000313" key="8">
    <source>
        <dbReference type="Proteomes" id="UP000195696"/>
    </source>
</evidence>
<gene>
    <name evidence="5" type="primary">bioC</name>
    <name evidence="7" type="ORF">BWGO95_04222</name>
</gene>
<proteinExistence type="inferred from homology"/>
<dbReference type="Pfam" id="PF13847">
    <property type="entry name" value="Methyltransf_31"/>
    <property type="match status" value="1"/>
</dbReference>
<comment type="pathway">
    <text evidence="5">Cofactor biosynthesis; biotin biosynthesis.</text>
</comment>
<dbReference type="EC" id="2.1.1.197" evidence="5"/>
<comment type="catalytic activity">
    <reaction evidence="5">
        <text>malonyl-[ACP] + S-adenosyl-L-methionine = malonyl-[ACP] methyl ester + S-adenosyl-L-homocysteine</text>
        <dbReference type="Rhea" id="RHEA:17105"/>
        <dbReference type="Rhea" id="RHEA-COMP:9623"/>
        <dbReference type="Rhea" id="RHEA-COMP:9954"/>
        <dbReference type="ChEBI" id="CHEBI:57856"/>
        <dbReference type="ChEBI" id="CHEBI:59789"/>
        <dbReference type="ChEBI" id="CHEBI:78449"/>
        <dbReference type="ChEBI" id="CHEBI:78845"/>
        <dbReference type="EC" id="2.1.1.197"/>
    </reaction>
</comment>
<evidence type="ECO:0000256" key="1">
    <source>
        <dbReference type="ARBA" id="ARBA00022603"/>
    </source>
</evidence>
<reference evidence="7 8" key="1">
    <citation type="submission" date="2016-08" db="EMBL/GenBank/DDBJ databases">
        <authorList>
            <person name="Seilhamer J.J."/>
        </authorList>
    </citation>
    <scope>NUCLEOTIDE SEQUENCE [LARGE SCALE GENOMIC DNA]</scope>
    <source>
        <strain evidence="7 8">SDA_GO95</strain>
    </source>
</reference>
<dbReference type="Gene3D" id="3.40.50.150">
    <property type="entry name" value="Vaccinia Virus protein VP39"/>
    <property type="match status" value="1"/>
</dbReference>
<dbReference type="InterPro" id="IPR029063">
    <property type="entry name" value="SAM-dependent_MTases_sf"/>
</dbReference>
<keyword evidence="2 5" id="KW-0808">Transferase</keyword>
<dbReference type="InterPro" id="IPR025714">
    <property type="entry name" value="Methyltranfer_dom"/>
</dbReference>
<dbReference type="Proteomes" id="UP000195696">
    <property type="component" value="Unassembled WGS sequence"/>
</dbReference>
<dbReference type="EMBL" id="FMAK01000051">
    <property type="protein sequence ID" value="SCB70054.1"/>
    <property type="molecule type" value="Genomic_DNA"/>
</dbReference>
<name>A0A1C4FC76_BACMY</name>
<evidence type="ECO:0000313" key="7">
    <source>
        <dbReference type="EMBL" id="SCB70054.1"/>
    </source>
</evidence>
<evidence type="ECO:0000259" key="6">
    <source>
        <dbReference type="Pfam" id="PF13847"/>
    </source>
</evidence>
<comment type="similarity">
    <text evidence="5">Belongs to the methyltransferase superfamily.</text>
</comment>
<keyword evidence="1 5" id="KW-0489">Methyltransferase</keyword>
<dbReference type="GO" id="GO:0009102">
    <property type="term" value="P:biotin biosynthetic process"/>
    <property type="evidence" value="ECO:0007669"/>
    <property type="project" value="UniProtKB-UniRule"/>
</dbReference>
<dbReference type="PANTHER" id="PTHR43861">
    <property type="entry name" value="TRANS-ACONITATE 2-METHYLTRANSFERASE-RELATED"/>
    <property type="match status" value="1"/>
</dbReference>
<evidence type="ECO:0000256" key="3">
    <source>
        <dbReference type="ARBA" id="ARBA00022691"/>
    </source>
</evidence>
<evidence type="ECO:0000256" key="2">
    <source>
        <dbReference type="ARBA" id="ARBA00022679"/>
    </source>
</evidence>
<evidence type="ECO:0000256" key="4">
    <source>
        <dbReference type="ARBA" id="ARBA00022756"/>
    </source>
</evidence>
<dbReference type="UniPathway" id="UPA00078"/>
<accession>A0A1C4FC76</accession>
<organism evidence="7 8">
    <name type="scientific">Bacillus mycoides</name>
    <dbReference type="NCBI Taxonomy" id="1405"/>
    <lineage>
        <taxon>Bacteria</taxon>
        <taxon>Bacillati</taxon>
        <taxon>Bacillota</taxon>
        <taxon>Bacilli</taxon>
        <taxon>Bacillales</taxon>
        <taxon>Bacillaceae</taxon>
        <taxon>Bacillus</taxon>
        <taxon>Bacillus cereus group</taxon>
    </lineage>
</organism>
<dbReference type="GO" id="GO:0102130">
    <property type="term" value="F:malonyl-CoA methyltransferase activity"/>
    <property type="evidence" value="ECO:0007669"/>
    <property type="project" value="UniProtKB-EC"/>
</dbReference>
<dbReference type="GO" id="GO:0010340">
    <property type="term" value="F:carboxyl-O-methyltransferase activity"/>
    <property type="evidence" value="ECO:0007669"/>
    <property type="project" value="UniProtKB-UniRule"/>
</dbReference>
<feature type="domain" description="Methyltransferase" evidence="6">
    <location>
        <begin position="43"/>
        <end position="166"/>
    </location>
</feature>
<dbReference type="AlphaFoldDB" id="A0A1C4FC76"/>
<dbReference type="RefSeq" id="WP_078172857.1">
    <property type="nucleotide sequence ID" value="NZ_CP035953.1"/>
</dbReference>
<dbReference type="GO" id="GO:0032259">
    <property type="term" value="P:methylation"/>
    <property type="evidence" value="ECO:0007669"/>
    <property type="project" value="UniProtKB-KW"/>
</dbReference>
<dbReference type="SUPFAM" id="SSF53335">
    <property type="entry name" value="S-adenosyl-L-methionine-dependent methyltransferases"/>
    <property type="match status" value="1"/>
</dbReference>
<protein>
    <recommendedName>
        <fullName evidence="5">Malonyl-[acyl-carrier protein] O-methyltransferase</fullName>
        <shortName evidence="5">Malonyl-ACP O-methyltransferase</shortName>
        <ecNumber evidence="5">2.1.1.197</ecNumber>
    </recommendedName>
    <alternativeName>
        <fullName evidence="5">Biotin synthesis protein BioC</fullName>
    </alternativeName>
</protein>
<sequence>MINKTLLQKRFNGAAVSYDQYANVQKKMAHSLLSILKRRYSETSSIRILELGCGTGYVTEQLSKLFPKAQITAVDFAESMITIAKTRQNTENVTFHCEDIERLRLEESYDVIISNATFQWLNNVKQVIRNLFHHLSTDGIVLFSTFGQETFQELHASFQRAKEEKNIQNETLIGQRFYSKDQLLHICKIETGDVHVSETCYIERFAEVREFLHSIRKVGATNSNEESYCQSPSLFRTMLRIYERDFTEKEGIVATYHALFTYITKEGKR</sequence>
<evidence type="ECO:0000256" key="5">
    <source>
        <dbReference type="HAMAP-Rule" id="MF_00835"/>
    </source>
</evidence>
<keyword evidence="3 5" id="KW-0949">S-adenosyl-L-methionine</keyword>
<comment type="function">
    <text evidence="5">Converts the free carboxyl group of a malonyl-thioester to its methyl ester by transfer of a methyl group from S-adenosyl-L-methionine (SAM). It allows to synthesize pimeloyl-ACP via the fatty acid synthetic pathway.</text>
</comment>
<keyword evidence="4 5" id="KW-0093">Biotin biosynthesis</keyword>
<dbReference type="HAMAP" id="MF_00835">
    <property type="entry name" value="BioC"/>
    <property type="match status" value="1"/>
</dbReference>
<dbReference type="NCBIfam" id="TIGR02072">
    <property type="entry name" value="BioC"/>
    <property type="match status" value="1"/>
</dbReference>